<sequence>MPGPRGARAVRRLGARVPGLVLLVRQVRAWVGEPETLREVAAEARLLLRDPRPRTSLAEVEELVAVAERAHRLGLQQWAVALLHHPALVPRSPRPVVLARRRLAAGRPVHPTAVRRAFERLAGQAPRRWLEEPIAVGSGSDVEAVVRHRVPGADVRTVLDGPGRTRPLSLVRKTLAGPVPRELLAYRSGLLEGGERYRPSRLLHAEPDGADRWHLFLEDLGEVRPLQDPAELLLAARALGELNGRRLVPAGAAGDLHDEHPWLAEVGRWTLPPFAELRRRAGVLAGRVPGDVRHRCADQLAALAEAEDELTRQVAGLPLTTSHGDATRSNLAVRDGRLVLFDLTAVQLTPVGRDLADLIGLPNPVLGREPGLAGDCHRAYRDGLTDAGVRIGEDEVGLAVRSRFVRKAYWWLLMTIPRRLPAGAGSEVPERRRQNIVADLQRVAAEAELLLDALTRPGASSRGRQLTV</sequence>
<comment type="caution">
    <text evidence="1">The sequence shown here is derived from an EMBL/GenBank/DDBJ whole genome shotgun (WGS) entry which is preliminary data.</text>
</comment>
<dbReference type="RefSeq" id="WP_114126702.1">
    <property type="nucleotide sequence ID" value="NZ_QOUI01000006.1"/>
</dbReference>
<dbReference type="AlphaFoldDB" id="A0A367YU51"/>
<name>A0A367YU51_9ACTN</name>
<organism evidence="1 2">
    <name type="scientific">Desertihabitans brevis</name>
    <dbReference type="NCBI Taxonomy" id="2268447"/>
    <lineage>
        <taxon>Bacteria</taxon>
        <taxon>Bacillati</taxon>
        <taxon>Actinomycetota</taxon>
        <taxon>Actinomycetes</taxon>
        <taxon>Propionibacteriales</taxon>
        <taxon>Propionibacteriaceae</taxon>
        <taxon>Desertihabitans</taxon>
    </lineage>
</organism>
<reference evidence="1 2" key="1">
    <citation type="submission" date="2018-07" db="EMBL/GenBank/DDBJ databases">
        <title>Desertimonas flava gen. nov. sp. nov.</title>
        <authorList>
            <person name="Liu S."/>
        </authorList>
    </citation>
    <scope>NUCLEOTIDE SEQUENCE [LARGE SCALE GENOMIC DNA]</scope>
    <source>
        <strain evidence="1 2">16Sb5-5</strain>
    </source>
</reference>
<keyword evidence="2" id="KW-1185">Reference proteome</keyword>
<dbReference type="Proteomes" id="UP000252770">
    <property type="component" value="Unassembled WGS sequence"/>
</dbReference>
<evidence type="ECO:0000313" key="1">
    <source>
        <dbReference type="EMBL" id="RCK69384.1"/>
    </source>
</evidence>
<dbReference type="SUPFAM" id="SSF56112">
    <property type="entry name" value="Protein kinase-like (PK-like)"/>
    <property type="match status" value="1"/>
</dbReference>
<evidence type="ECO:0000313" key="2">
    <source>
        <dbReference type="Proteomes" id="UP000252770"/>
    </source>
</evidence>
<accession>A0A367YU51</accession>
<evidence type="ECO:0008006" key="3">
    <source>
        <dbReference type="Google" id="ProtNLM"/>
    </source>
</evidence>
<dbReference type="EMBL" id="QOUI01000006">
    <property type="protein sequence ID" value="RCK69384.1"/>
    <property type="molecule type" value="Genomic_DNA"/>
</dbReference>
<protein>
    <recommendedName>
        <fullName evidence="3">Aminoglycoside phosphotransferase domain-containing protein</fullName>
    </recommendedName>
</protein>
<dbReference type="InterPro" id="IPR011009">
    <property type="entry name" value="Kinase-like_dom_sf"/>
</dbReference>
<proteinExistence type="predicted"/>
<gene>
    <name evidence="1" type="ORF">DT076_10850</name>
</gene>